<proteinExistence type="predicted"/>
<dbReference type="EMBL" id="JACHJD010000021">
    <property type="protein sequence ID" value="MBB5108839.1"/>
    <property type="molecule type" value="Genomic_DNA"/>
</dbReference>
<dbReference type="RefSeq" id="WP_229879385.1">
    <property type="nucleotide sequence ID" value="NZ_BMSQ01000017.1"/>
</dbReference>
<keyword evidence="3" id="KW-1185">Reference proteome</keyword>
<feature type="region of interest" description="Disordered" evidence="1">
    <location>
        <begin position="221"/>
        <end position="241"/>
    </location>
</feature>
<organism evidence="2 3">
    <name type="scientific">Streptomyces spectabilis</name>
    <dbReference type="NCBI Taxonomy" id="68270"/>
    <lineage>
        <taxon>Bacteria</taxon>
        <taxon>Bacillati</taxon>
        <taxon>Actinomycetota</taxon>
        <taxon>Actinomycetes</taxon>
        <taxon>Kitasatosporales</taxon>
        <taxon>Streptomycetaceae</taxon>
        <taxon>Streptomyces</taxon>
    </lineage>
</organism>
<evidence type="ECO:0000313" key="3">
    <source>
        <dbReference type="Proteomes" id="UP000549009"/>
    </source>
</evidence>
<protein>
    <submittedName>
        <fullName evidence="2">Uncharacterized protein</fullName>
    </submittedName>
</protein>
<dbReference type="AlphaFoldDB" id="A0A7W8EZ66"/>
<dbReference type="Proteomes" id="UP000549009">
    <property type="component" value="Unassembled WGS sequence"/>
</dbReference>
<comment type="caution">
    <text evidence="2">The sequence shown here is derived from an EMBL/GenBank/DDBJ whole genome shotgun (WGS) entry which is preliminary data.</text>
</comment>
<accession>A0A7W8EZ66</accession>
<evidence type="ECO:0000313" key="2">
    <source>
        <dbReference type="EMBL" id="MBB5108839.1"/>
    </source>
</evidence>
<gene>
    <name evidence="2" type="ORF">FHS40_007965</name>
</gene>
<evidence type="ECO:0000256" key="1">
    <source>
        <dbReference type="SAM" id="MobiDB-lite"/>
    </source>
</evidence>
<name>A0A7W8EZ66_STRST</name>
<sequence>MEQVVVVIIRRKTVCVTLPTPLAAAEEIYDHLIDQLNLALRRPGMYGGEVAFRVLIDHLLFVERQPEAWNELQRSWEEQGLWTPLGPRGAFKDVFPAQPGSYEVASVYAEFAHRRGWLKPDRVLAVEEYEALTGRVRGWAAVDRTWADVTAEFGPPSVLFGGTNPLYGKTLGYLPKDPQLPMVVFHLWNGSEPEAEPWPPQPEQPLLLAVRFGGGSFHGSLTFTPEGERRKPTLEDPCLTQ</sequence>
<reference evidence="2 3" key="1">
    <citation type="submission" date="2020-08" db="EMBL/GenBank/DDBJ databases">
        <title>Genomic Encyclopedia of Type Strains, Phase III (KMG-III): the genomes of soil and plant-associated and newly described type strains.</title>
        <authorList>
            <person name="Whitman W."/>
        </authorList>
    </citation>
    <scope>NUCLEOTIDE SEQUENCE [LARGE SCALE GENOMIC DNA]</scope>
    <source>
        <strain evidence="2 3">CECT 3146</strain>
    </source>
</reference>